<comment type="catalytic activity">
    <reaction evidence="1">
        <text>guanosine(1516) in 16S rRNA + S-adenosyl-L-methionine = N(2)-methylguanosine(1516) in 16S rRNA + S-adenosyl-L-homocysteine + H(+)</text>
        <dbReference type="Rhea" id="RHEA:43220"/>
        <dbReference type="Rhea" id="RHEA-COMP:10412"/>
        <dbReference type="Rhea" id="RHEA-COMP:10413"/>
        <dbReference type="ChEBI" id="CHEBI:15378"/>
        <dbReference type="ChEBI" id="CHEBI:57856"/>
        <dbReference type="ChEBI" id="CHEBI:59789"/>
        <dbReference type="ChEBI" id="CHEBI:74269"/>
        <dbReference type="ChEBI" id="CHEBI:74481"/>
        <dbReference type="EC" id="2.1.1.242"/>
    </reaction>
</comment>
<keyword evidence="1" id="KW-0963">Cytoplasm</keyword>
<organism evidence="2 3">
    <name type="scientific">Idiomarina piscisalsi</name>
    <dbReference type="NCBI Taxonomy" id="1096243"/>
    <lineage>
        <taxon>Bacteria</taxon>
        <taxon>Pseudomonadati</taxon>
        <taxon>Pseudomonadota</taxon>
        <taxon>Gammaproteobacteria</taxon>
        <taxon>Alteromonadales</taxon>
        <taxon>Idiomarinaceae</taxon>
        <taxon>Idiomarina</taxon>
    </lineage>
</organism>
<comment type="caution">
    <text evidence="2">The sequence shown here is derived from an EMBL/GenBank/DDBJ whole genome shotgun (WGS) entry which is preliminary data.</text>
</comment>
<keyword evidence="1" id="KW-0949">S-adenosyl-L-methionine</keyword>
<feature type="binding site" evidence="1">
    <location>
        <begin position="124"/>
        <end position="125"/>
    </location>
    <ligand>
        <name>S-adenosyl-L-methionine</name>
        <dbReference type="ChEBI" id="CHEBI:59789"/>
    </ligand>
</feature>
<sequence length="263" mass="28862">MTVTARVPVLASSDADIVAAKTIAERWGLPSEARNDDAFQLWLNDGVLALHWLQSPQKMSPLVVDFHQGKAAYRAQNTQLKNEAIAKAVGVTGQFKPLVVDGTAGLGRDAFVLAGLGCSVQLIERHPVVAALLDNGLHRAQLEADDIGEACQRMHLIGTDNLYTGKGFTHEPDVVYLDPMYPKTGKQKAQVKKDMQIFQQLVGSDNDANSLLEPALAHAKFRVVVKRPNSAPFLAEREPNSQIKSKKHRFDVYIKRGFNESAN</sequence>
<dbReference type="Proteomes" id="UP000288361">
    <property type="component" value="Unassembled WGS sequence"/>
</dbReference>
<dbReference type="GO" id="GO:0008990">
    <property type="term" value="F:rRNA (guanine-N2-)-methyltransferase activity"/>
    <property type="evidence" value="ECO:0007669"/>
    <property type="project" value="UniProtKB-UniRule"/>
</dbReference>
<dbReference type="InterPro" id="IPR007536">
    <property type="entry name" value="16SrRNA_methylTrfase_J"/>
</dbReference>
<feature type="binding site" evidence="1">
    <location>
        <position position="178"/>
    </location>
    <ligand>
        <name>S-adenosyl-L-methionine</name>
        <dbReference type="ChEBI" id="CHEBI:59789"/>
    </ligand>
</feature>
<keyword evidence="1" id="KW-0698">rRNA processing</keyword>
<comment type="caution">
    <text evidence="1">Lacks conserved residue(s) required for the propagation of feature annotation.</text>
</comment>
<gene>
    <name evidence="1" type="primary">rsmJ</name>
    <name evidence="2" type="ORF">CWI73_11160</name>
</gene>
<dbReference type="AlphaFoldDB" id="A0A432YM05"/>
<accession>A0A432YM05</accession>
<dbReference type="HAMAP" id="MF_01523">
    <property type="entry name" value="16SrRNA_methyltr_J"/>
    <property type="match status" value="1"/>
</dbReference>
<keyword evidence="1 2" id="KW-0489">Methyltransferase</keyword>
<dbReference type="Gene3D" id="3.40.50.150">
    <property type="entry name" value="Vaccinia Virus protein VP39"/>
    <property type="match status" value="1"/>
</dbReference>
<protein>
    <recommendedName>
        <fullName evidence="1">Ribosomal RNA small subunit methyltransferase J</fullName>
        <ecNumber evidence="1">2.1.1.242</ecNumber>
    </recommendedName>
    <alternativeName>
        <fullName evidence="1">16S rRNA m2G1516 methyltransferase</fullName>
    </alternativeName>
    <alternativeName>
        <fullName evidence="1">rRNA (guanine-N(2)-)-methyltransferase</fullName>
    </alternativeName>
</protein>
<comment type="similarity">
    <text evidence="1">Belongs to the methyltransferase superfamily. RsmJ family.</text>
</comment>
<dbReference type="Pfam" id="PF04445">
    <property type="entry name" value="SAM_MT"/>
    <property type="match status" value="1"/>
</dbReference>
<feature type="binding site" evidence="1">
    <location>
        <begin position="108"/>
        <end position="109"/>
    </location>
    <ligand>
        <name>S-adenosyl-L-methionine</name>
        <dbReference type="ChEBI" id="CHEBI:59789"/>
    </ligand>
</feature>
<proteinExistence type="inferred from homology"/>
<comment type="function">
    <text evidence="1">Specifically methylates the guanosine in position 1516 of 16S rRNA.</text>
</comment>
<evidence type="ECO:0000313" key="3">
    <source>
        <dbReference type="Proteomes" id="UP000288361"/>
    </source>
</evidence>
<dbReference type="GO" id="GO:0005737">
    <property type="term" value="C:cytoplasm"/>
    <property type="evidence" value="ECO:0007669"/>
    <property type="project" value="UniProtKB-SubCell"/>
</dbReference>
<evidence type="ECO:0000313" key="2">
    <source>
        <dbReference type="EMBL" id="RUO62021.1"/>
    </source>
</evidence>
<evidence type="ECO:0000256" key="1">
    <source>
        <dbReference type="HAMAP-Rule" id="MF_01523"/>
    </source>
</evidence>
<reference evidence="2 3" key="1">
    <citation type="journal article" date="2011" name="Front. Microbiol.">
        <title>Genomic signatures of strain selection and enhancement in Bacillus atrophaeus var. globigii, a historical biowarfare simulant.</title>
        <authorList>
            <person name="Gibbons H.S."/>
            <person name="Broomall S.M."/>
            <person name="McNew L.A."/>
            <person name="Daligault H."/>
            <person name="Chapman C."/>
            <person name="Bruce D."/>
            <person name="Karavis M."/>
            <person name="Krepps M."/>
            <person name="McGregor P.A."/>
            <person name="Hong C."/>
            <person name="Park K.H."/>
            <person name="Akmal A."/>
            <person name="Feldman A."/>
            <person name="Lin J.S."/>
            <person name="Chang W.E."/>
            <person name="Higgs B.W."/>
            <person name="Demirev P."/>
            <person name="Lindquist J."/>
            <person name="Liem A."/>
            <person name="Fochler E."/>
            <person name="Read T.D."/>
            <person name="Tapia R."/>
            <person name="Johnson S."/>
            <person name="Bishop-Lilly K.A."/>
            <person name="Detter C."/>
            <person name="Han C."/>
            <person name="Sozhamannan S."/>
            <person name="Rosenzweig C.N."/>
            <person name="Skowronski E.W."/>
        </authorList>
    </citation>
    <scope>NUCLEOTIDE SEQUENCE [LARGE SCALE GENOMIC DNA]</scope>
    <source>
        <strain evidence="2 3">TPS4-2</strain>
    </source>
</reference>
<dbReference type="EMBL" id="PIQA01000013">
    <property type="protein sequence ID" value="RUO62021.1"/>
    <property type="molecule type" value="Genomic_DNA"/>
</dbReference>
<dbReference type="InterPro" id="IPR029063">
    <property type="entry name" value="SAM-dependent_MTases_sf"/>
</dbReference>
<dbReference type="EC" id="2.1.1.242" evidence="1"/>
<keyword evidence="1 2" id="KW-0808">Transferase</keyword>
<comment type="subcellular location">
    <subcellularLocation>
        <location evidence="1">Cytoplasm</location>
    </subcellularLocation>
</comment>
<dbReference type="PANTHER" id="PTHR36112:SF1">
    <property type="entry name" value="RIBOSOMAL RNA SMALL SUBUNIT METHYLTRANSFERASE J"/>
    <property type="match status" value="1"/>
</dbReference>
<dbReference type="RefSeq" id="WP_126752850.1">
    <property type="nucleotide sequence ID" value="NZ_JBHUMT010000003.1"/>
</dbReference>
<name>A0A432YM05_9GAMM</name>
<dbReference type="PANTHER" id="PTHR36112">
    <property type="entry name" value="RIBOSOMAL RNA SMALL SUBUNIT METHYLTRANSFERASE J"/>
    <property type="match status" value="1"/>
</dbReference>
<dbReference type="SUPFAM" id="SSF53335">
    <property type="entry name" value="S-adenosyl-L-methionine-dependent methyltransferases"/>
    <property type="match status" value="1"/>
</dbReference>